<dbReference type="PANTHER" id="PTHR32071">
    <property type="entry name" value="TRANSCRIPTIONAL REGULATORY PROTEIN"/>
    <property type="match status" value="1"/>
</dbReference>
<name>A0A1E2V718_9GAMM</name>
<dbReference type="InterPro" id="IPR027417">
    <property type="entry name" value="P-loop_NTPase"/>
</dbReference>
<sequence length="692" mass="75411">MKAQTRSLQQHADRVIQHVMSAGADPSSSVVHQSWARCVNDYGLDPGRPRPARIVTSDVLRVHQDAADELLNVARAGVTQLYQEVAGLGYVVLLSDAQGVTVAFQGDSSRYAQLHQAGLYLGADWREAHAGTCAVGTCLHEQRALTCHHHDHFDGSHIHLTCTAAPIFDPFGQLMAVLDISALGAPSDRRSQNFALHLTQLYARLIENAYFWRRYQHHIIVQAGESRELVQVAGQYLWALDSEGRILAANTSARALCQRMGGVAVAGGYIEENTANEGSLARLLDCSWSEMLRLMGHSPLDIRALSTVDGQLLFARMIMPPSPRSQAEVLAKVSPEAAEPDPVREAPLPLLDSLAGDDPAMRRTLTLARRLCRRPVNLLILGETGTGKELLARRIHQSGAVPEAPFVAVNCAAIPETLIESELFGYEAGAFTGARSKGAVGLIQQADGGTLFLDEIGDMPLSLQTRLLRFLAEGEVTPLGARRPHYVKCRVIAATHCDLESAIREGRFRADLYYRLNGAELLLPPLRQRSDKAYVIQSALHQVCEMRGRTSLHLRADAMSVLLAYEWPGNIRQLIHALAFAEAMVEGDEVTASDLPEACRLGGHAAPAKVSSAAGVLGVPHLLDGPPILADRRLGADRSSCSERLPDEGELLKQTMARCGGNISQVARQLQISRPTVYRRLKKYGLGHLHFA</sequence>
<keyword evidence="8" id="KW-1185">Reference proteome</keyword>
<feature type="domain" description="Sigma-54 factor interaction" evidence="6">
    <location>
        <begin position="354"/>
        <end position="583"/>
    </location>
</feature>
<dbReference type="SUPFAM" id="SSF55781">
    <property type="entry name" value="GAF domain-like"/>
    <property type="match status" value="1"/>
</dbReference>
<keyword evidence="2" id="KW-0067">ATP-binding</keyword>
<dbReference type="InterPro" id="IPR002078">
    <property type="entry name" value="Sigma_54_int"/>
</dbReference>
<dbReference type="Pfam" id="PF25601">
    <property type="entry name" value="AAA_lid_14"/>
    <property type="match status" value="1"/>
</dbReference>
<evidence type="ECO:0000259" key="6">
    <source>
        <dbReference type="PROSITE" id="PS50045"/>
    </source>
</evidence>
<reference evidence="7 8" key="1">
    <citation type="submission" date="2016-08" db="EMBL/GenBank/DDBJ databases">
        <authorList>
            <person name="Seilhamer J.J."/>
        </authorList>
    </citation>
    <scope>NUCLEOTIDE SEQUENCE [LARGE SCALE GENOMIC DNA]</scope>
    <source>
        <strain evidence="7 8">PH27A</strain>
    </source>
</reference>
<dbReference type="InterPro" id="IPR003593">
    <property type="entry name" value="AAA+_ATPase"/>
</dbReference>
<dbReference type="Pfam" id="PF00158">
    <property type="entry name" value="Sigma54_activat"/>
    <property type="match status" value="1"/>
</dbReference>
<keyword evidence="5" id="KW-0804">Transcription</keyword>
<dbReference type="SMART" id="SM00382">
    <property type="entry name" value="AAA"/>
    <property type="match status" value="1"/>
</dbReference>
<dbReference type="Gene3D" id="3.40.50.300">
    <property type="entry name" value="P-loop containing nucleotide triphosphate hydrolases"/>
    <property type="match status" value="1"/>
</dbReference>
<dbReference type="SUPFAM" id="SSF46689">
    <property type="entry name" value="Homeodomain-like"/>
    <property type="match status" value="1"/>
</dbReference>
<evidence type="ECO:0000313" key="8">
    <source>
        <dbReference type="Proteomes" id="UP000094291"/>
    </source>
</evidence>
<dbReference type="FunFam" id="3.40.50.300:FF:000006">
    <property type="entry name" value="DNA-binding transcriptional regulator NtrC"/>
    <property type="match status" value="1"/>
</dbReference>
<dbReference type="Gene3D" id="3.30.450.40">
    <property type="match status" value="1"/>
</dbReference>
<protein>
    <recommendedName>
        <fullName evidence="6">Sigma-54 factor interaction domain-containing protein</fullName>
    </recommendedName>
</protein>
<dbReference type="RefSeq" id="WP_068997035.1">
    <property type="nucleotide sequence ID" value="NZ_MDTQ01000001.1"/>
</dbReference>
<keyword evidence="4" id="KW-0238">DNA-binding</keyword>
<dbReference type="Proteomes" id="UP000094291">
    <property type="component" value="Unassembled WGS sequence"/>
</dbReference>
<keyword evidence="1" id="KW-0547">Nucleotide-binding</keyword>
<dbReference type="PANTHER" id="PTHR32071:SF77">
    <property type="entry name" value="TRANSCRIPTIONAL REGULATORY PROTEIN"/>
    <property type="match status" value="1"/>
</dbReference>
<evidence type="ECO:0000256" key="4">
    <source>
        <dbReference type="ARBA" id="ARBA00023125"/>
    </source>
</evidence>
<dbReference type="InterPro" id="IPR025662">
    <property type="entry name" value="Sigma_54_int_dom_ATP-bd_1"/>
</dbReference>
<keyword evidence="3" id="KW-0805">Transcription regulation</keyword>
<dbReference type="EMBL" id="MDTQ01000001">
    <property type="protein sequence ID" value="ODC02646.1"/>
    <property type="molecule type" value="Genomic_DNA"/>
</dbReference>
<dbReference type="InterPro" id="IPR025944">
    <property type="entry name" value="Sigma_54_int_dom_CS"/>
</dbReference>
<dbReference type="PROSITE" id="PS00676">
    <property type="entry name" value="SIGMA54_INTERACT_2"/>
    <property type="match status" value="1"/>
</dbReference>
<evidence type="ECO:0000256" key="1">
    <source>
        <dbReference type="ARBA" id="ARBA00022741"/>
    </source>
</evidence>
<dbReference type="InterPro" id="IPR009057">
    <property type="entry name" value="Homeodomain-like_sf"/>
</dbReference>
<dbReference type="GO" id="GO:0043565">
    <property type="term" value="F:sequence-specific DNA binding"/>
    <property type="evidence" value="ECO:0007669"/>
    <property type="project" value="InterPro"/>
</dbReference>
<dbReference type="AlphaFoldDB" id="A0A1E2V718"/>
<dbReference type="GO" id="GO:0005524">
    <property type="term" value="F:ATP binding"/>
    <property type="evidence" value="ECO:0007669"/>
    <property type="project" value="UniProtKB-KW"/>
</dbReference>
<dbReference type="CDD" id="cd00009">
    <property type="entry name" value="AAA"/>
    <property type="match status" value="1"/>
</dbReference>
<organism evidence="7 8">
    <name type="scientific">Terasakiispira papahanaumokuakeensis</name>
    <dbReference type="NCBI Taxonomy" id="197479"/>
    <lineage>
        <taxon>Bacteria</taxon>
        <taxon>Pseudomonadati</taxon>
        <taxon>Pseudomonadota</taxon>
        <taxon>Gammaproteobacteria</taxon>
        <taxon>Oceanospirillales</taxon>
        <taxon>Terasakiispira</taxon>
    </lineage>
</organism>
<dbReference type="OrthoDB" id="9804019at2"/>
<dbReference type="Gene3D" id="1.10.8.60">
    <property type="match status" value="1"/>
</dbReference>
<dbReference type="InterPro" id="IPR058031">
    <property type="entry name" value="AAA_lid_NorR"/>
</dbReference>
<evidence type="ECO:0000313" key="7">
    <source>
        <dbReference type="EMBL" id="ODC02646.1"/>
    </source>
</evidence>
<dbReference type="PROSITE" id="PS00675">
    <property type="entry name" value="SIGMA54_INTERACT_1"/>
    <property type="match status" value="1"/>
</dbReference>
<dbReference type="STRING" id="197479.BFW38_02895"/>
<dbReference type="PRINTS" id="PR01590">
    <property type="entry name" value="HTHFIS"/>
</dbReference>
<evidence type="ECO:0000256" key="3">
    <source>
        <dbReference type="ARBA" id="ARBA00023015"/>
    </source>
</evidence>
<dbReference type="Gene3D" id="1.10.10.60">
    <property type="entry name" value="Homeodomain-like"/>
    <property type="match status" value="1"/>
</dbReference>
<dbReference type="InterPro" id="IPR029016">
    <property type="entry name" value="GAF-like_dom_sf"/>
</dbReference>
<evidence type="ECO:0000256" key="2">
    <source>
        <dbReference type="ARBA" id="ARBA00022840"/>
    </source>
</evidence>
<dbReference type="SUPFAM" id="SSF52540">
    <property type="entry name" value="P-loop containing nucleoside triphosphate hydrolases"/>
    <property type="match status" value="1"/>
</dbReference>
<accession>A0A1E2V718</accession>
<dbReference type="PROSITE" id="PS50045">
    <property type="entry name" value="SIGMA54_INTERACT_4"/>
    <property type="match status" value="1"/>
</dbReference>
<comment type="caution">
    <text evidence="7">The sequence shown here is derived from an EMBL/GenBank/DDBJ whole genome shotgun (WGS) entry which is preliminary data.</text>
</comment>
<dbReference type="PROSITE" id="PS00688">
    <property type="entry name" value="SIGMA54_INTERACT_3"/>
    <property type="match status" value="1"/>
</dbReference>
<dbReference type="GO" id="GO:0006355">
    <property type="term" value="P:regulation of DNA-templated transcription"/>
    <property type="evidence" value="ECO:0007669"/>
    <property type="project" value="InterPro"/>
</dbReference>
<dbReference type="InterPro" id="IPR002197">
    <property type="entry name" value="HTH_Fis"/>
</dbReference>
<gene>
    <name evidence="7" type="ORF">BFW38_02895</name>
</gene>
<dbReference type="InterPro" id="IPR025943">
    <property type="entry name" value="Sigma_54_int_dom_ATP-bd_2"/>
</dbReference>
<evidence type="ECO:0000256" key="5">
    <source>
        <dbReference type="ARBA" id="ARBA00023163"/>
    </source>
</evidence>
<proteinExistence type="predicted"/>
<dbReference type="Pfam" id="PF02954">
    <property type="entry name" value="HTH_8"/>
    <property type="match status" value="1"/>
</dbReference>